<evidence type="ECO:0000256" key="9">
    <source>
        <dbReference type="ARBA" id="ARBA00023136"/>
    </source>
</evidence>
<keyword evidence="9" id="KW-0472">Membrane</keyword>
<keyword evidence="8 11" id="KW-0333">Golgi apparatus</keyword>
<evidence type="ECO:0000256" key="2">
    <source>
        <dbReference type="ARBA" id="ARBA00008661"/>
    </source>
</evidence>
<comment type="similarity">
    <text evidence="2 11">Belongs to the glycosyltransferase 31 family.</text>
</comment>
<evidence type="ECO:0000256" key="5">
    <source>
        <dbReference type="ARBA" id="ARBA00022692"/>
    </source>
</evidence>
<keyword evidence="5" id="KW-0812">Transmembrane</keyword>
<evidence type="ECO:0000256" key="4">
    <source>
        <dbReference type="ARBA" id="ARBA00022679"/>
    </source>
</evidence>
<accession>A0A1B6EMC1</accession>
<reference evidence="12" key="1">
    <citation type="submission" date="2015-11" db="EMBL/GenBank/DDBJ databases">
        <title>De novo transcriptome assembly of four potential Pierce s Disease insect vectors from Arizona vineyards.</title>
        <authorList>
            <person name="Tassone E.E."/>
        </authorList>
    </citation>
    <scope>NUCLEOTIDE SEQUENCE</scope>
</reference>
<name>A0A1B6EMC1_9HEMI</name>
<dbReference type="GO" id="GO:0006493">
    <property type="term" value="P:protein O-linked glycosylation"/>
    <property type="evidence" value="ECO:0007669"/>
    <property type="project" value="TreeGrafter"/>
</dbReference>
<dbReference type="InterPro" id="IPR002659">
    <property type="entry name" value="Glyco_trans_31"/>
</dbReference>
<keyword evidence="3 11" id="KW-0328">Glycosyltransferase</keyword>
<dbReference type="GO" id="GO:0016758">
    <property type="term" value="F:hexosyltransferase activity"/>
    <property type="evidence" value="ECO:0007669"/>
    <property type="project" value="InterPro"/>
</dbReference>
<keyword evidence="4" id="KW-0808">Transferase</keyword>
<dbReference type="EMBL" id="GECZ01030692">
    <property type="protein sequence ID" value="JAS39077.1"/>
    <property type="molecule type" value="Transcribed_RNA"/>
</dbReference>
<keyword evidence="7" id="KW-1133">Transmembrane helix</keyword>
<dbReference type="EC" id="2.4.1.-" evidence="11"/>
<dbReference type="PANTHER" id="PTHR11214:SF376">
    <property type="entry name" value="HEXOSYLTRANSFERASE"/>
    <property type="match status" value="1"/>
</dbReference>
<gene>
    <name evidence="12" type="ORF">g.15880</name>
</gene>
<dbReference type="AlphaFoldDB" id="A0A1B6EMC1"/>
<keyword evidence="6" id="KW-0735">Signal-anchor</keyword>
<evidence type="ECO:0000256" key="7">
    <source>
        <dbReference type="ARBA" id="ARBA00022989"/>
    </source>
</evidence>
<dbReference type="GO" id="GO:0000139">
    <property type="term" value="C:Golgi membrane"/>
    <property type="evidence" value="ECO:0007669"/>
    <property type="project" value="UniProtKB-SubCell"/>
</dbReference>
<dbReference type="Pfam" id="PF01762">
    <property type="entry name" value="Galactosyl_T"/>
    <property type="match status" value="1"/>
</dbReference>
<protein>
    <recommendedName>
        <fullName evidence="11">Hexosyltransferase</fullName>
        <ecNumber evidence="11">2.4.1.-</ecNumber>
    </recommendedName>
</protein>
<keyword evidence="10" id="KW-0325">Glycoprotein</keyword>
<dbReference type="FunFam" id="3.90.550.50:FF:000001">
    <property type="entry name" value="Hexosyltransferase"/>
    <property type="match status" value="1"/>
</dbReference>
<comment type="subcellular location">
    <subcellularLocation>
        <location evidence="1 11">Golgi apparatus membrane</location>
        <topology evidence="1 11">Single-pass type II membrane protein</topology>
    </subcellularLocation>
</comment>
<dbReference type="PANTHER" id="PTHR11214">
    <property type="entry name" value="BETA-1,3-N-ACETYLGLUCOSAMINYLTRANSFERASE"/>
    <property type="match status" value="1"/>
</dbReference>
<evidence type="ECO:0000256" key="1">
    <source>
        <dbReference type="ARBA" id="ARBA00004323"/>
    </source>
</evidence>
<dbReference type="Gene3D" id="3.90.550.50">
    <property type="match status" value="1"/>
</dbReference>
<organism evidence="12">
    <name type="scientific">Cuerna arida</name>
    <dbReference type="NCBI Taxonomy" id="1464854"/>
    <lineage>
        <taxon>Eukaryota</taxon>
        <taxon>Metazoa</taxon>
        <taxon>Ecdysozoa</taxon>
        <taxon>Arthropoda</taxon>
        <taxon>Hexapoda</taxon>
        <taxon>Insecta</taxon>
        <taxon>Pterygota</taxon>
        <taxon>Neoptera</taxon>
        <taxon>Paraneoptera</taxon>
        <taxon>Hemiptera</taxon>
        <taxon>Auchenorrhyncha</taxon>
        <taxon>Membracoidea</taxon>
        <taxon>Cicadellidae</taxon>
        <taxon>Cicadellinae</taxon>
        <taxon>Proconiini</taxon>
        <taxon>Cuerna</taxon>
    </lineage>
</organism>
<feature type="non-terminal residue" evidence="12">
    <location>
        <position position="1"/>
    </location>
</feature>
<sequence length="409" mass="46857">RCSISLTDQSIVPTPGILLLLRRCCCNLRYVVLHCRSVRRKIFQEVCGVGDTMLERRTYPLLAVVLTATFVCVSVWRMSGGCPGPPYCVPEPPPAPSYLLLDPSNVTLVPDPFDLSVLDLGDETSLIDLHNFTFHMNDPVCNSSSPPLFVVIVHSAPGHEYHRRAIRNTWGRSVHLVFLVGETNSTGVQESLERENDEHHDMVQGSFLDSYRNLTYKHVLGLKWVTYHCSGAKYVLKTDDDVFVNTPFLEEFLTRELSPLGARKLVLCDVLYSAIVKRSYRSKWRVSHREFADRWYPDYCTGWAILYSPDAVFRLYREAQRSEYFWIDDVHITGTLLSRINYTHTSVGALGIQEPRTIKMIQKGELEDFLFSLLPPSYFSELWNLVNSRSRVPKTSPSVQPRSRSWMSR</sequence>
<evidence type="ECO:0000256" key="6">
    <source>
        <dbReference type="ARBA" id="ARBA00022968"/>
    </source>
</evidence>
<proteinExistence type="inferred from homology"/>
<evidence type="ECO:0000313" key="12">
    <source>
        <dbReference type="EMBL" id="JAS39077.1"/>
    </source>
</evidence>
<evidence type="ECO:0000256" key="3">
    <source>
        <dbReference type="ARBA" id="ARBA00022676"/>
    </source>
</evidence>
<evidence type="ECO:0000256" key="8">
    <source>
        <dbReference type="ARBA" id="ARBA00023034"/>
    </source>
</evidence>
<evidence type="ECO:0000256" key="10">
    <source>
        <dbReference type="ARBA" id="ARBA00023180"/>
    </source>
</evidence>
<evidence type="ECO:0000256" key="11">
    <source>
        <dbReference type="RuleBase" id="RU363063"/>
    </source>
</evidence>